<evidence type="ECO:0000313" key="1">
    <source>
        <dbReference type="EMBL" id="EJC81240.1"/>
    </source>
</evidence>
<evidence type="ECO:0008006" key="3">
    <source>
        <dbReference type="Google" id="ProtNLM"/>
    </source>
</evidence>
<accession>J0CNS8</accession>
<proteinExistence type="predicted"/>
<dbReference type="InterPro" id="IPR032349">
    <property type="entry name" value="DUF4865"/>
</dbReference>
<dbReference type="AlphaFoldDB" id="J0CNS8"/>
<name>J0CNS8_RHILT</name>
<dbReference type="Pfam" id="PF16157">
    <property type="entry name" value="DUF4865"/>
    <property type="match status" value="1"/>
</dbReference>
<dbReference type="Proteomes" id="UP000005732">
    <property type="component" value="Unassembled WGS sequence"/>
</dbReference>
<protein>
    <recommendedName>
        <fullName evidence="3">DUF4865 domain-containing protein</fullName>
    </recommendedName>
</protein>
<reference evidence="1 2" key="1">
    <citation type="submission" date="2012-02" db="EMBL/GenBank/DDBJ databases">
        <title>Improved High-Quality Draft Sequence of Rhizobium leguminosarum bv. trifolii WSM2297.</title>
        <authorList>
            <consortium name="US DOE Joint Genome Institute"/>
            <person name="Lucas S."/>
            <person name="Han J."/>
            <person name="Lapidus A."/>
            <person name="Cheng J.-F."/>
            <person name="Goodwin L."/>
            <person name="Pitluck S."/>
            <person name="Peters L."/>
            <person name="Ovchinnikova G."/>
            <person name="Zhang X."/>
            <person name="Detter J.C."/>
            <person name="Han C."/>
            <person name="Tapia R."/>
            <person name="Land M."/>
            <person name="Hauser L."/>
            <person name="Kyrpides N."/>
            <person name="Ivanova N."/>
            <person name="Pagani I."/>
            <person name="Brau L."/>
            <person name="Yates R."/>
            <person name="O'Hara G."/>
            <person name="Rui T."/>
            <person name="Howieson J."/>
            <person name="Reeve W."/>
            <person name="Woyke T."/>
        </authorList>
    </citation>
    <scope>NUCLEOTIDE SEQUENCE [LARGE SCALE GENOMIC DNA]</scope>
    <source>
        <strain evidence="1 2">WSM2297</strain>
    </source>
</reference>
<sequence>MMIAMQYSFTMPADYDMSIIDRRIRDKGPLLDGFPNLGFKAYLSARKGEFGSRDNLYAPFYLWQKPEGVSDFLCGPAFQTLAGAFGWPQVRTWIVWHAEVSGDIAAARFATRDNLQMEPYAPLDDIRQVDSTEAEADVRAGSALASVCGFEPTTWTRVRFRLWREIPVSGEHVQAYRVGHLSLPRA</sequence>
<dbReference type="EMBL" id="JH719395">
    <property type="protein sequence ID" value="EJC81240.1"/>
    <property type="molecule type" value="Genomic_DNA"/>
</dbReference>
<organism evidence="1 2">
    <name type="scientific">Rhizobium leguminosarum bv. trifolii WSM2297</name>
    <dbReference type="NCBI Taxonomy" id="754762"/>
    <lineage>
        <taxon>Bacteria</taxon>
        <taxon>Pseudomonadati</taxon>
        <taxon>Pseudomonadota</taxon>
        <taxon>Alphaproteobacteria</taxon>
        <taxon>Hyphomicrobiales</taxon>
        <taxon>Rhizobiaceae</taxon>
        <taxon>Rhizobium/Agrobacterium group</taxon>
        <taxon>Rhizobium</taxon>
    </lineage>
</organism>
<gene>
    <name evidence="1" type="ORF">Rleg4DRAFT_2915</name>
</gene>
<dbReference type="HOGENOM" id="CLU_087283_0_0_5"/>
<evidence type="ECO:0000313" key="2">
    <source>
        <dbReference type="Proteomes" id="UP000005732"/>
    </source>
</evidence>